<feature type="region of interest" description="Disordered" evidence="1">
    <location>
        <begin position="1"/>
        <end position="37"/>
    </location>
</feature>
<proteinExistence type="predicted"/>
<dbReference type="Proteomes" id="UP001284601">
    <property type="component" value="Unassembled WGS sequence"/>
</dbReference>
<feature type="compositionally biased region" description="Basic residues" evidence="1">
    <location>
        <begin position="23"/>
        <end position="35"/>
    </location>
</feature>
<evidence type="ECO:0000256" key="1">
    <source>
        <dbReference type="SAM" id="MobiDB-lite"/>
    </source>
</evidence>
<reference evidence="3" key="1">
    <citation type="submission" date="2023-07" db="EMBL/GenBank/DDBJ databases">
        <title>Conexibacter stalactiti sp. nov., isolated from stalactites in a lava cave and emended description of the genus Conexibacter.</title>
        <authorList>
            <person name="Lee S.D."/>
        </authorList>
    </citation>
    <scope>NUCLEOTIDE SEQUENCE [LARGE SCALE GENOMIC DNA]</scope>
    <source>
        <strain evidence="3">KCTC 39840</strain>
    </source>
</reference>
<comment type="caution">
    <text evidence="2">The sequence shown here is derived from an EMBL/GenBank/DDBJ whole genome shotgun (WGS) entry which is preliminary data.</text>
</comment>
<organism evidence="2 3">
    <name type="scientific">Conexibacter stalactiti</name>
    <dbReference type="NCBI Taxonomy" id="1940611"/>
    <lineage>
        <taxon>Bacteria</taxon>
        <taxon>Bacillati</taxon>
        <taxon>Actinomycetota</taxon>
        <taxon>Thermoleophilia</taxon>
        <taxon>Solirubrobacterales</taxon>
        <taxon>Conexibacteraceae</taxon>
        <taxon>Conexibacter</taxon>
    </lineage>
</organism>
<name>A0ABU4HRP3_9ACTN</name>
<protein>
    <submittedName>
        <fullName evidence="2">Uncharacterized protein</fullName>
    </submittedName>
</protein>
<sequence length="71" mass="7927">MNPALTHIQNDIRAAELHERAQRQRSPRLTRRSSRRTAEEIEAVEAASHAPAFGALFLGHGFFGREHGSHA</sequence>
<gene>
    <name evidence="2" type="ORF">R7226_16725</name>
</gene>
<feature type="compositionally biased region" description="Basic and acidic residues" evidence="1">
    <location>
        <begin position="13"/>
        <end position="22"/>
    </location>
</feature>
<dbReference type="RefSeq" id="WP_318598346.1">
    <property type="nucleotide sequence ID" value="NZ_JAWSTH010000044.1"/>
</dbReference>
<evidence type="ECO:0000313" key="3">
    <source>
        <dbReference type="Proteomes" id="UP001284601"/>
    </source>
</evidence>
<evidence type="ECO:0000313" key="2">
    <source>
        <dbReference type="EMBL" id="MDW5595996.1"/>
    </source>
</evidence>
<keyword evidence="3" id="KW-1185">Reference proteome</keyword>
<accession>A0ABU4HRP3</accession>
<dbReference type="EMBL" id="JAWSTH010000044">
    <property type="protein sequence ID" value="MDW5595996.1"/>
    <property type="molecule type" value="Genomic_DNA"/>
</dbReference>